<sequence length="417" mass="48983">MNREKSLDSIPIDLFLEIFSRLPTKSVGRCRCVSKLWKSLLGRQDFTELFLTKSLTRPRLLFAVKQANDEWLFYSSPHPQNPYEKSTVVTADFHTKFFKSRSRHCIYASGLFYFPDVRFSQNKSEEDSVPVIFNPLTGQYVILPKPRLDSEVISFLGFDPIDKQFKVLLINTLVNKETFHHILTLGAGKMKWRKIQYCPFTHRPHRPHRPHRSSGQGICINGVLYYLARKNDAFEYMIVCFDVRSEKFRFIDGWYIHQLINYKGKLGGINLHYEQRSEWGSGWDTRELQLRVLEDVEKQDWSKYVYPFLENGYRKHLSVVGMTMTSEIVLSENWGSRPYNVFYFNPERNTFQCVKFQGVGAKHEKFNHCGIVYTFVDHVEDLSVNDAKQLKSSIYAQDRCMFESINKFDALCRLDDS</sequence>
<comment type="caution">
    <text evidence="2">The sequence shown here is derived from an EMBL/GenBank/DDBJ whole genome shotgun (WGS) entry which is preliminary data.</text>
</comment>
<dbReference type="NCBIfam" id="TIGR01640">
    <property type="entry name" value="F_box_assoc_1"/>
    <property type="match status" value="1"/>
</dbReference>
<evidence type="ECO:0000313" key="3">
    <source>
        <dbReference type="Proteomes" id="UP000694240"/>
    </source>
</evidence>
<reference evidence="2 3" key="1">
    <citation type="submission" date="2020-12" db="EMBL/GenBank/DDBJ databases">
        <title>Concerted genomic and epigenomic changes stabilize Arabidopsis allopolyploids.</title>
        <authorList>
            <person name="Chen Z."/>
        </authorList>
    </citation>
    <scope>NUCLEOTIDE SEQUENCE [LARGE SCALE GENOMIC DNA]</scope>
    <source>
        <strain evidence="2">Allo738</strain>
        <tissue evidence="2">Leaf</tissue>
    </source>
</reference>
<protein>
    <submittedName>
        <fullName evidence="2">F-box domain</fullName>
    </submittedName>
</protein>
<dbReference type="PANTHER" id="PTHR31111">
    <property type="entry name" value="BNAA05G37150D PROTEIN-RELATED"/>
    <property type="match status" value="1"/>
</dbReference>
<dbReference type="SMART" id="SM00256">
    <property type="entry name" value="FBOX"/>
    <property type="match status" value="1"/>
</dbReference>
<evidence type="ECO:0000313" key="2">
    <source>
        <dbReference type="EMBL" id="KAG7552603.1"/>
    </source>
</evidence>
<dbReference type="InterPro" id="IPR013187">
    <property type="entry name" value="F-box-assoc_dom_typ3"/>
</dbReference>
<proteinExistence type="predicted"/>
<dbReference type="EMBL" id="JAEFBK010000011">
    <property type="protein sequence ID" value="KAG7552603.1"/>
    <property type="molecule type" value="Genomic_DNA"/>
</dbReference>
<dbReference type="AlphaFoldDB" id="A0A8T1Z3A1"/>
<gene>
    <name evidence="2" type="ORF">ISN45_Aa06g032010</name>
</gene>
<dbReference type="InterPro" id="IPR017451">
    <property type="entry name" value="F-box-assoc_interact_dom"/>
</dbReference>
<dbReference type="PANTHER" id="PTHR31111:SF137">
    <property type="entry name" value="F-BOX ONLY PROTEIN 12"/>
    <property type="match status" value="1"/>
</dbReference>
<dbReference type="Pfam" id="PF00646">
    <property type="entry name" value="F-box"/>
    <property type="match status" value="1"/>
</dbReference>
<evidence type="ECO:0000259" key="1">
    <source>
        <dbReference type="PROSITE" id="PS50181"/>
    </source>
</evidence>
<keyword evidence="3" id="KW-1185">Reference proteome</keyword>
<name>A0A8T1Z3A1_9BRAS</name>
<accession>A0A8T1Z3A1</accession>
<organism evidence="2 3">
    <name type="scientific">Arabidopsis thaliana x Arabidopsis arenosa</name>
    <dbReference type="NCBI Taxonomy" id="1240361"/>
    <lineage>
        <taxon>Eukaryota</taxon>
        <taxon>Viridiplantae</taxon>
        <taxon>Streptophyta</taxon>
        <taxon>Embryophyta</taxon>
        <taxon>Tracheophyta</taxon>
        <taxon>Spermatophyta</taxon>
        <taxon>Magnoliopsida</taxon>
        <taxon>eudicotyledons</taxon>
        <taxon>Gunneridae</taxon>
        <taxon>Pentapetalae</taxon>
        <taxon>rosids</taxon>
        <taxon>malvids</taxon>
        <taxon>Brassicales</taxon>
        <taxon>Brassicaceae</taxon>
        <taxon>Camelineae</taxon>
        <taxon>Arabidopsis</taxon>
    </lineage>
</organism>
<feature type="domain" description="F-box" evidence="1">
    <location>
        <begin position="4"/>
        <end position="53"/>
    </location>
</feature>
<dbReference type="CDD" id="cd22157">
    <property type="entry name" value="F-box_AtFBW1-like"/>
    <property type="match status" value="1"/>
</dbReference>
<dbReference type="Proteomes" id="UP000694240">
    <property type="component" value="Chromosome 11"/>
</dbReference>
<dbReference type="InterPro" id="IPR001810">
    <property type="entry name" value="F-box_dom"/>
</dbReference>
<dbReference type="Pfam" id="PF08268">
    <property type="entry name" value="FBA_3"/>
    <property type="match status" value="1"/>
</dbReference>
<dbReference type="PROSITE" id="PS50181">
    <property type="entry name" value="FBOX"/>
    <property type="match status" value="1"/>
</dbReference>